<comment type="function">
    <text evidence="18">Calcium-dependent cell-adhesion protein. May play a role in activity-induced synaptic reorganization underlying long term memory. Could be involved in CDH2 internalization through TAOK2/p38 MAPK pathway. In hippocampal neurons, may play a role in the down-regulation of dendritic spines, maybe through its action on CDH2 endocytosis.</text>
</comment>
<dbReference type="GO" id="GO:0007156">
    <property type="term" value="P:homophilic cell adhesion via plasma membrane adhesion molecules"/>
    <property type="evidence" value="ECO:0007669"/>
    <property type="project" value="InterPro"/>
</dbReference>
<keyword evidence="11" id="KW-0770">Synapse</keyword>
<evidence type="ECO:0000256" key="7">
    <source>
        <dbReference type="ARBA" id="ARBA00022737"/>
    </source>
</evidence>
<dbReference type="GO" id="GO:0009653">
    <property type="term" value="P:anatomical structure morphogenesis"/>
    <property type="evidence" value="ECO:0007669"/>
    <property type="project" value="UniProtKB-ARBA"/>
</dbReference>
<comment type="subunit">
    <text evidence="19">The N-terminal extracellular domain forms homophilic interactions; these interactions activate p38 MAPK via TAOK2 and trigger endocytosis. Interacts with CDH2; this interaction may lead to CDH2 cointernalization. Interacts with CDH11. Interacts with TAOK2.</text>
</comment>
<accession>A0A7N6FLD1</accession>
<dbReference type="FunFam" id="2.60.40.60:FF:000001">
    <property type="entry name" value="Protocadherin alpha 2"/>
    <property type="match status" value="1"/>
</dbReference>
<dbReference type="FunFam" id="2.60.40.60:FF:000117">
    <property type="entry name" value="protocadherin-8 isoform X1"/>
    <property type="match status" value="1"/>
</dbReference>
<evidence type="ECO:0000256" key="16">
    <source>
        <dbReference type="ARBA" id="ARBA00034100"/>
    </source>
</evidence>
<dbReference type="PANTHER" id="PTHR24028:SF46">
    <property type="entry name" value="PROTOCADHERIN-8"/>
    <property type="match status" value="1"/>
</dbReference>
<dbReference type="InterPro" id="IPR050174">
    <property type="entry name" value="Protocadherin/Cadherin-CA"/>
</dbReference>
<dbReference type="CDD" id="cd11304">
    <property type="entry name" value="Cadherin_repeat"/>
    <property type="match status" value="6"/>
</dbReference>
<feature type="transmembrane region" description="Helical" evidence="23">
    <location>
        <begin position="698"/>
        <end position="722"/>
    </location>
</feature>
<dbReference type="GeneTree" id="ENSGT00940000155219"/>
<keyword evidence="12 23" id="KW-0472">Membrane</keyword>
<dbReference type="Proteomes" id="UP000265040">
    <property type="component" value="Chromosome 21"/>
</dbReference>
<gene>
    <name evidence="25" type="primary">PCDH8</name>
</gene>
<dbReference type="PROSITE" id="PS50268">
    <property type="entry name" value="CADHERIN_2"/>
    <property type="match status" value="6"/>
</dbReference>
<evidence type="ECO:0000256" key="14">
    <source>
        <dbReference type="ARBA" id="ARBA00023257"/>
    </source>
</evidence>
<keyword evidence="7" id="KW-0677">Repeat</keyword>
<evidence type="ECO:0000256" key="11">
    <source>
        <dbReference type="ARBA" id="ARBA00023018"/>
    </source>
</evidence>
<evidence type="ECO:0000256" key="13">
    <source>
        <dbReference type="ARBA" id="ARBA00023180"/>
    </source>
</evidence>
<dbReference type="SUPFAM" id="SSF49313">
    <property type="entry name" value="Cadherin-like"/>
    <property type="match status" value="6"/>
</dbReference>
<feature type="domain" description="Cadherin" evidence="24">
    <location>
        <begin position="136"/>
        <end position="244"/>
    </location>
</feature>
<keyword evidence="14" id="KW-0628">Postsynaptic cell membrane</keyword>
<evidence type="ECO:0000313" key="26">
    <source>
        <dbReference type="Proteomes" id="UP000265040"/>
    </source>
</evidence>
<evidence type="ECO:0000256" key="3">
    <source>
        <dbReference type="ARBA" id="ARBA00022475"/>
    </source>
</evidence>
<dbReference type="InterPro" id="IPR020894">
    <property type="entry name" value="Cadherin_CS"/>
</dbReference>
<evidence type="ECO:0000256" key="21">
    <source>
        <dbReference type="PROSITE-ProRule" id="PRU00043"/>
    </source>
</evidence>
<evidence type="ECO:0000256" key="6">
    <source>
        <dbReference type="ARBA" id="ARBA00022729"/>
    </source>
</evidence>
<feature type="domain" description="Cadherin" evidence="24">
    <location>
        <begin position="27"/>
        <end position="135"/>
    </location>
</feature>
<dbReference type="Ensembl" id="ENSATET00000049975.1">
    <property type="protein sequence ID" value="ENSATEP00000069963.1"/>
    <property type="gene ID" value="ENSATEG00000013802.2"/>
</dbReference>
<proteinExistence type="predicted"/>
<feature type="region of interest" description="Disordered" evidence="22">
    <location>
        <begin position="828"/>
        <end position="852"/>
    </location>
</feature>
<dbReference type="Gene3D" id="2.60.40.60">
    <property type="entry name" value="Cadherins"/>
    <property type="match status" value="6"/>
</dbReference>
<evidence type="ECO:0000256" key="9">
    <source>
        <dbReference type="ARBA" id="ARBA00022889"/>
    </source>
</evidence>
<dbReference type="InterPro" id="IPR002126">
    <property type="entry name" value="Cadherin-like_dom"/>
</dbReference>
<dbReference type="FunFam" id="2.60.40.60:FF:000002">
    <property type="entry name" value="Protocadherin alpha 2"/>
    <property type="match status" value="1"/>
</dbReference>
<keyword evidence="6" id="KW-0732">Signal</keyword>
<evidence type="ECO:0000256" key="10">
    <source>
        <dbReference type="ARBA" id="ARBA00022989"/>
    </source>
</evidence>
<evidence type="ECO:0000256" key="15">
    <source>
        <dbReference type="ARBA" id="ARBA00023273"/>
    </source>
</evidence>
<name>A0A7N6FLD1_ANATE</name>
<evidence type="ECO:0000256" key="23">
    <source>
        <dbReference type="SAM" id="Phobius"/>
    </source>
</evidence>
<dbReference type="Pfam" id="PF08266">
    <property type="entry name" value="Cadherin_2"/>
    <property type="match status" value="1"/>
</dbReference>
<dbReference type="GO" id="GO:0042734">
    <property type="term" value="C:presynaptic membrane"/>
    <property type="evidence" value="ECO:0007669"/>
    <property type="project" value="UniProtKB-SubCell"/>
</dbReference>
<evidence type="ECO:0000256" key="4">
    <source>
        <dbReference type="ARBA" id="ARBA00022553"/>
    </source>
</evidence>
<keyword evidence="8 21" id="KW-0106">Calcium</keyword>
<dbReference type="InParanoid" id="A0A7N6FLD1"/>
<evidence type="ECO:0000256" key="2">
    <source>
        <dbReference type="ARBA" id="ARBA00004279"/>
    </source>
</evidence>
<dbReference type="GO" id="GO:0030425">
    <property type="term" value="C:dendrite"/>
    <property type="evidence" value="ECO:0007669"/>
    <property type="project" value="UniProtKB-SubCell"/>
</dbReference>
<evidence type="ECO:0000256" key="12">
    <source>
        <dbReference type="ARBA" id="ARBA00023136"/>
    </source>
</evidence>
<evidence type="ECO:0000256" key="19">
    <source>
        <dbReference type="ARBA" id="ARBA00064553"/>
    </source>
</evidence>
<evidence type="ECO:0000259" key="24">
    <source>
        <dbReference type="PROSITE" id="PS50268"/>
    </source>
</evidence>
<evidence type="ECO:0000256" key="22">
    <source>
        <dbReference type="SAM" id="MobiDB-lite"/>
    </source>
</evidence>
<dbReference type="FunCoup" id="A0A7N6FLD1">
    <property type="interactions" value="232"/>
</dbReference>
<dbReference type="InterPro" id="IPR013164">
    <property type="entry name" value="Cadherin_N"/>
</dbReference>
<keyword evidence="15" id="KW-0966">Cell projection</keyword>
<evidence type="ECO:0000256" key="5">
    <source>
        <dbReference type="ARBA" id="ARBA00022692"/>
    </source>
</evidence>
<protein>
    <recommendedName>
        <fullName evidence="20">Protocadherin-8</fullName>
    </recommendedName>
</protein>
<reference evidence="25" key="1">
    <citation type="submission" date="2021-04" db="EMBL/GenBank/DDBJ databases">
        <authorList>
            <consortium name="Wellcome Sanger Institute Data Sharing"/>
        </authorList>
    </citation>
    <scope>NUCLEOTIDE SEQUENCE [LARGE SCALE GENOMIC DNA]</scope>
</reference>
<keyword evidence="26" id="KW-1185">Reference proteome</keyword>
<dbReference type="AlphaFoldDB" id="A0A7N6FLD1"/>
<feature type="domain" description="Cadherin" evidence="24">
    <location>
        <begin position="367"/>
        <end position="463"/>
    </location>
</feature>
<dbReference type="InterPro" id="IPR015919">
    <property type="entry name" value="Cadherin-like_sf"/>
</dbReference>
<dbReference type="Pfam" id="PF00028">
    <property type="entry name" value="Cadherin"/>
    <property type="match status" value="5"/>
</dbReference>
<keyword evidence="4" id="KW-0597">Phosphoprotein</keyword>
<evidence type="ECO:0000256" key="18">
    <source>
        <dbReference type="ARBA" id="ARBA00056898"/>
    </source>
</evidence>
<reference evidence="25" key="3">
    <citation type="submission" date="2025-09" db="UniProtKB">
        <authorList>
            <consortium name="Ensembl"/>
        </authorList>
    </citation>
    <scope>IDENTIFICATION</scope>
</reference>
<evidence type="ECO:0000256" key="17">
    <source>
        <dbReference type="ARBA" id="ARBA00034111"/>
    </source>
</evidence>
<evidence type="ECO:0000256" key="20">
    <source>
        <dbReference type="ARBA" id="ARBA00067805"/>
    </source>
</evidence>
<dbReference type="FunFam" id="2.60.40.60:FF:000003">
    <property type="entry name" value="Protocadherin alpha 2"/>
    <property type="match status" value="1"/>
</dbReference>
<sequence length="969" mass="106548">MSLGKLWDKDCSFIFHQLLFTSPAQSEGNTIRYQTREEDAPGSVIGNLAKDMSLSLSHSSKTNFRMMKQFNDSFIRVRESDGELAVGERIDRERICRHTLQCLITFDVVNFSKERYRLIHVEVEVKDINDNSPEFPNRESTVEISENAAVGSRIPLDPAVDADVGSNYIQSYRISVNSHFTIDVLLRADGVKYAELVLMKELDRESQSSYTVELVATDGGNPYRSGSTKITIKVTDFNDNSPVFDQNSFSVSLPEDAPVGTVILDLNAVDADEGLNGEVVYGFGKQVSHEIRELFQVDHKSGRLTLRSPVDFEDKSTYELDVQATDLGPNPTPSVCKIIIHVTDVNDNAPEISITPMTSITTGIAYISETADKDSLVALISTLDRDSGVNSQVYCTLYGHDHFKLRQAHEDSYMIVTAAALDRERISEYNLTIMAEDFGSPPLRKITQYTIRLSDENDNAPHFSKAVYEVSVVENNAPGAYITTVEASDADLGNNGKITYRLVDSVIMGSPLNTFVSLNSVSGSIYALRSFNYEIMRQLDVHIQASDGGSPQLQSTAVIRLKIVDQNDNQPSIIEPPLYKGSAEIFLPKDAPAGYLVTQIKATDADEGINAQLSYKITEGGHLGFSINKDTGKMHVSQQLAYDLTDNVKLTVSVSDNGSPALTSTAIIHLSFIEGTLPSLPSLAQNGSEEVFEWDMSIAIIIVLAGSCSLLLLAIVLITTICSRRKKETRERGYDEKEEPNVEKVESGHIDSVIANHKGKVFDAHPFLEKPPLATSTTAEPDCEDGRQTAGIFESNSRQGYSTLPGYGKETVRPVTIWKGNSFTTISARDPHISGKDSGKGDSDFNDSDSDISADVHKKDAAVSTGLWACTSECKVLGHSDRCWSPSATRANASLACGPHLSTFSKTASLPRDSRRENYYPAHIPKTNGLQSVYEKVQHQEFDYILVGPPTPARIQETDEISIPEYTNS</sequence>
<feature type="domain" description="Cadherin" evidence="24">
    <location>
        <begin position="579"/>
        <end position="683"/>
    </location>
</feature>
<dbReference type="GO" id="GO:0005509">
    <property type="term" value="F:calcium ion binding"/>
    <property type="evidence" value="ECO:0007669"/>
    <property type="project" value="UniProtKB-UniRule"/>
</dbReference>
<dbReference type="FunFam" id="2.60.40.60:FF:000007">
    <property type="entry name" value="Protocadherin alpha 2"/>
    <property type="match status" value="1"/>
</dbReference>
<organism evidence="25 26">
    <name type="scientific">Anabas testudineus</name>
    <name type="common">Climbing perch</name>
    <name type="synonym">Anthias testudineus</name>
    <dbReference type="NCBI Taxonomy" id="64144"/>
    <lineage>
        <taxon>Eukaryota</taxon>
        <taxon>Metazoa</taxon>
        <taxon>Chordata</taxon>
        <taxon>Craniata</taxon>
        <taxon>Vertebrata</taxon>
        <taxon>Euteleostomi</taxon>
        <taxon>Actinopterygii</taxon>
        <taxon>Neopterygii</taxon>
        <taxon>Teleostei</taxon>
        <taxon>Neoteleostei</taxon>
        <taxon>Acanthomorphata</taxon>
        <taxon>Anabantaria</taxon>
        <taxon>Anabantiformes</taxon>
        <taxon>Anabantoidei</taxon>
        <taxon>Anabantidae</taxon>
        <taxon>Anabas</taxon>
    </lineage>
</organism>
<dbReference type="OrthoDB" id="6252479at2759"/>
<dbReference type="FunFam" id="2.60.40.60:FF:000120">
    <property type="entry name" value="Protocadherin 8"/>
    <property type="match status" value="1"/>
</dbReference>
<evidence type="ECO:0000256" key="1">
    <source>
        <dbReference type="ARBA" id="ARBA00004251"/>
    </source>
</evidence>
<reference evidence="25" key="2">
    <citation type="submission" date="2025-08" db="UniProtKB">
        <authorList>
            <consortium name="Ensembl"/>
        </authorList>
    </citation>
    <scope>IDENTIFICATION</scope>
</reference>
<comment type="subcellular location">
    <subcellularLocation>
        <location evidence="1">Cell membrane</location>
        <topology evidence="1">Single-pass type I membrane protein</topology>
    </subcellularLocation>
    <subcellularLocation>
        <location evidence="2">Cell projection</location>
        <location evidence="2">Dendrite</location>
    </subcellularLocation>
    <subcellularLocation>
        <location evidence="16">Postsynaptic cell membrane</location>
    </subcellularLocation>
    <subcellularLocation>
        <location evidence="17">Presynaptic cell membrane</location>
    </subcellularLocation>
</comment>
<dbReference type="PANTHER" id="PTHR24028">
    <property type="entry name" value="CADHERIN-87A"/>
    <property type="match status" value="1"/>
</dbReference>
<feature type="domain" description="Cadherin" evidence="24">
    <location>
        <begin position="245"/>
        <end position="352"/>
    </location>
</feature>
<keyword evidence="5 23" id="KW-0812">Transmembrane</keyword>
<keyword evidence="3" id="KW-1003">Cell membrane</keyword>
<keyword evidence="9" id="KW-0130">Cell adhesion</keyword>
<keyword evidence="13" id="KW-0325">Glycoprotein</keyword>
<dbReference type="PRINTS" id="PR00205">
    <property type="entry name" value="CADHERIN"/>
</dbReference>
<feature type="compositionally biased region" description="Basic and acidic residues" evidence="22">
    <location>
        <begin position="829"/>
        <end position="843"/>
    </location>
</feature>
<evidence type="ECO:0000313" key="25">
    <source>
        <dbReference type="Ensembl" id="ENSATEP00000069963.1"/>
    </source>
</evidence>
<dbReference type="SMART" id="SM00112">
    <property type="entry name" value="CA"/>
    <property type="match status" value="6"/>
</dbReference>
<evidence type="ECO:0000256" key="8">
    <source>
        <dbReference type="ARBA" id="ARBA00022837"/>
    </source>
</evidence>
<feature type="domain" description="Cadherin" evidence="24">
    <location>
        <begin position="464"/>
        <end position="579"/>
    </location>
</feature>
<dbReference type="PROSITE" id="PS00232">
    <property type="entry name" value="CADHERIN_1"/>
    <property type="match status" value="4"/>
</dbReference>
<keyword evidence="10 23" id="KW-1133">Transmembrane helix</keyword>
<dbReference type="GO" id="GO:0045211">
    <property type="term" value="C:postsynaptic membrane"/>
    <property type="evidence" value="ECO:0007669"/>
    <property type="project" value="UniProtKB-SubCell"/>
</dbReference>